<dbReference type="Pfam" id="PF00912">
    <property type="entry name" value="Transgly"/>
    <property type="match status" value="1"/>
</dbReference>
<keyword evidence="11" id="KW-0511">Multifunctional enzyme</keyword>
<feature type="domain" description="Penicillin-binding protein transpeptidase" evidence="17">
    <location>
        <begin position="441"/>
        <end position="697"/>
    </location>
</feature>
<evidence type="ECO:0000259" key="18">
    <source>
        <dbReference type="Pfam" id="PF00912"/>
    </source>
</evidence>
<keyword evidence="12" id="KW-0961">Cell wall biogenesis/degradation</keyword>
<dbReference type="Gene3D" id="3.40.710.10">
    <property type="entry name" value="DD-peptidase/beta-lactamase superfamily"/>
    <property type="match status" value="1"/>
</dbReference>
<dbReference type="GO" id="GO:0030288">
    <property type="term" value="C:outer membrane-bounded periplasmic space"/>
    <property type="evidence" value="ECO:0007669"/>
    <property type="project" value="TreeGrafter"/>
</dbReference>
<evidence type="ECO:0000256" key="9">
    <source>
        <dbReference type="ARBA" id="ARBA00022984"/>
    </source>
</evidence>
<dbReference type="Proteomes" id="UP000322530">
    <property type="component" value="Unassembled WGS sequence"/>
</dbReference>
<dbReference type="GO" id="GO:0005886">
    <property type="term" value="C:plasma membrane"/>
    <property type="evidence" value="ECO:0007669"/>
    <property type="project" value="UniProtKB-SubCell"/>
</dbReference>
<evidence type="ECO:0000256" key="13">
    <source>
        <dbReference type="ARBA" id="ARBA00034000"/>
    </source>
</evidence>
<dbReference type="Gene3D" id="1.10.3810.10">
    <property type="entry name" value="Biosynthetic peptidoglycan transglycosylase-like"/>
    <property type="match status" value="1"/>
</dbReference>
<evidence type="ECO:0000256" key="14">
    <source>
        <dbReference type="ARBA" id="ARBA00049902"/>
    </source>
</evidence>
<dbReference type="InterPro" id="IPR001460">
    <property type="entry name" value="PCN-bd_Tpept"/>
</dbReference>
<dbReference type="PANTHER" id="PTHR32282:SF11">
    <property type="entry name" value="PENICILLIN-BINDING PROTEIN 1B"/>
    <property type="match status" value="1"/>
</dbReference>
<evidence type="ECO:0000259" key="17">
    <source>
        <dbReference type="Pfam" id="PF00905"/>
    </source>
</evidence>
<reference evidence="19 20" key="1">
    <citation type="submission" date="2019-01" db="EMBL/GenBank/DDBJ databases">
        <title>Draft genome sequence of Dictyobacter sp. Uno17.</title>
        <authorList>
            <person name="Wang C.M."/>
            <person name="Zheng Y."/>
            <person name="Sakai Y."/>
            <person name="Abe K."/>
            <person name="Yokota A."/>
            <person name="Yabe S."/>
        </authorList>
    </citation>
    <scope>NUCLEOTIDE SEQUENCE [LARGE SCALE GENOMIC DNA]</scope>
    <source>
        <strain evidence="19 20">Uno17</strain>
    </source>
</reference>
<accession>A0A5A5TDF9</accession>
<comment type="caution">
    <text evidence="19">The sequence shown here is derived from an EMBL/GenBank/DDBJ whole genome shotgun (WGS) entry which is preliminary data.</text>
</comment>
<dbReference type="InterPro" id="IPR036950">
    <property type="entry name" value="PBP_transglycosylase"/>
</dbReference>
<feature type="domain" description="Glycosyl transferase family 51" evidence="18">
    <location>
        <begin position="160"/>
        <end position="338"/>
    </location>
</feature>
<dbReference type="InterPro" id="IPR023346">
    <property type="entry name" value="Lysozyme-like_dom_sf"/>
</dbReference>
<organism evidence="19 20">
    <name type="scientific">Dictyobacter arantiisoli</name>
    <dbReference type="NCBI Taxonomy" id="2014874"/>
    <lineage>
        <taxon>Bacteria</taxon>
        <taxon>Bacillati</taxon>
        <taxon>Chloroflexota</taxon>
        <taxon>Ktedonobacteria</taxon>
        <taxon>Ktedonobacterales</taxon>
        <taxon>Dictyobacteraceae</taxon>
        <taxon>Dictyobacter</taxon>
    </lineage>
</organism>
<dbReference type="GO" id="GO:0006508">
    <property type="term" value="P:proteolysis"/>
    <property type="evidence" value="ECO:0007669"/>
    <property type="project" value="UniProtKB-KW"/>
</dbReference>
<keyword evidence="16" id="KW-0812">Transmembrane</keyword>
<keyword evidence="10 16" id="KW-0472">Membrane</keyword>
<evidence type="ECO:0000256" key="11">
    <source>
        <dbReference type="ARBA" id="ARBA00023268"/>
    </source>
</evidence>
<gene>
    <name evidence="19" type="ORF">KDI_28090</name>
</gene>
<evidence type="ECO:0000256" key="8">
    <source>
        <dbReference type="ARBA" id="ARBA00022960"/>
    </source>
</evidence>
<proteinExistence type="predicted"/>
<comment type="subcellular location">
    <subcellularLocation>
        <location evidence="1">Cell membrane</location>
    </subcellularLocation>
</comment>
<keyword evidence="4" id="KW-0645">Protease</keyword>
<evidence type="ECO:0000256" key="4">
    <source>
        <dbReference type="ARBA" id="ARBA00022670"/>
    </source>
</evidence>
<evidence type="ECO:0000256" key="1">
    <source>
        <dbReference type="ARBA" id="ARBA00004236"/>
    </source>
</evidence>
<sequence>MPMDDIYKHEQDSVLLPSERGGHDNVSIQDQAHDIEKVVQPQAAVTELSYLRRLRTHAKTLQKRRRINRVFMRKHRHERLYVVFMPRLTFIGLVLMALCVSLSSGLGGAAVAFYVSQLPLLDGIAQHSLFQTTHIYDRTGKLLYELYDHATDARSNAVAGRRTYVTFSDIPNSLVNATIAAEDHTFWTNSGVDYYGITRAMVANVKSHNVTQGGSTITQQVIKNQLFLNQDRTLQIKGEEALLATALTQRYSKGQIMEMYLNTVFYGDTNFGIEAAAQDYFGLQPKCARSGRCTPAVEEMTLGESTLLAGLPQSPTAYMPFYNKRAALERQQHILDNMLLLHMITPAQSKAAHQEMVNFKFKRLPMVKNAPHFVDYLVDQVLIPLFGARNLVDGGYSIYTTLDLDLERQVEKITASRINGNAVDAYGYTNLKTAHNLNNAAVVVTDPTTGQLLAMNGSVNYNDTSNDPRVQGQFNSAADALRQPGSSFKPFVYATAFEMGWYPAMIIPDIRTYFPDGVTPYGPLDYDRHFRGAYNMTIRRAIANSFNLPAIQALEFAGIPNVMNTSARFGLTNVAHTPKSQQGASMALGSSVESLLNMTNAYAVFANKGVRMPQVTILQINDNLGHPIYKFDPQRVQGVRVISEEVAFLMSSILSDNPARYEEFGPGNPLELDRPAAAKTGTTDSFVDNWTLGYTPHLAVGVWAGNSDNTPMENVIGITGAGPIWHDVMTWANKHYHFPSDGFPSPPDVHKDIVSAYTGLLPHLTEPTVSDWFIDGTQPTIEGPYYAPPIIAVNPNPDVGNGDKKNPNEKNSQNQDNTQNQGQDNTQNQDNNQSQDQNNP</sequence>
<evidence type="ECO:0000256" key="5">
    <source>
        <dbReference type="ARBA" id="ARBA00022676"/>
    </source>
</evidence>
<dbReference type="GO" id="GO:0008360">
    <property type="term" value="P:regulation of cell shape"/>
    <property type="evidence" value="ECO:0007669"/>
    <property type="project" value="UniProtKB-KW"/>
</dbReference>
<dbReference type="GO" id="GO:0009252">
    <property type="term" value="P:peptidoglycan biosynthetic process"/>
    <property type="evidence" value="ECO:0007669"/>
    <property type="project" value="UniProtKB-KW"/>
</dbReference>
<dbReference type="SUPFAM" id="SSF56601">
    <property type="entry name" value="beta-lactamase/transpeptidase-like"/>
    <property type="match status" value="1"/>
</dbReference>
<dbReference type="Pfam" id="PF00905">
    <property type="entry name" value="Transpeptidase"/>
    <property type="match status" value="1"/>
</dbReference>
<dbReference type="OrthoDB" id="9766909at2"/>
<evidence type="ECO:0000256" key="16">
    <source>
        <dbReference type="SAM" id="Phobius"/>
    </source>
</evidence>
<dbReference type="EMBL" id="BIXY01000039">
    <property type="protein sequence ID" value="GCF09245.1"/>
    <property type="molecule type" value="Genomic_DNA"/>
</dbReference>
<dbReference type="InterPro" id="IPR050396">
    <property type="entry name" value="Glycosyltr_51/Transpeptidase"/>
</dbReference>
<feature type="region of interest" description="Disordered" evidence="15">
    <location>
        <begin position="785"/>
        <end position="840"/>
    </location>
</feature>
<comment type="catalytic activity">
    <reaction evidence="14">
        <text>[GlcNAc-(1-&gt;4)-Mur2Ac(oyl-L-Ala-gamma-D-Glu-L-Lys-D-Ala-D-Ala)](n)-di-trans,octa-cis-undecaprenyl diphosphate + beta-D-GlcNAc-(1-&gt;4)-Mur2Ac(oyl-L-Ala-gamma-D-Glu-L-Lys-D-Ala-D-Ala)-di-trans,octa-cis-undecaprenyl diphosphate = [GlcNAc-(1-&gt;4)-Mur2Ac(oyl-L-Ala-gamma-D-Glu-L-Lys-D-Ala-D-Ala)](n+1)-di-trans,octa-cis-undecaprenyl diphosphate + di-trans,octa-cis-undecaprenyl diphosphate + H(+)</text>
        <dbReference type="Rhea" id="RHEA:23708"/>
        <dbReference type="Rhea" id="RHEA-COMP:9602"/>
        <dbReference type="Rhea" id="RHEA-COMP:9603"/>
        <dbReference type="ChEBI" id="CHEBI:15378"/>
        <dbReference type="ChEBI" id="CHEBI:58405"/>
        <dbReference type="ChEBI" id="CHEBI:60033"/>
        <dbReference type="ChEBI" id="CHEBI:78435"/>
        <dbReference type="EC" id="2.4.99.28"/>
    </reaction>
</comment>
<keyword evidence="16" id="KW-1133">Transmembrane helix</keyword>
<dbReference type="InterPro" id="IPR001264">
    <property type="entry name" value="Glyco_trans_51"/>
</dbReference>
<evidence type="ECO:0000256" key="7">
    <source>
        <dbReference type="ARBA" id="ARBA00022801"/>
    </source>
</evidence>
<evidence type="ECO:0000256" key="10">
    <source>
        <dbReference type="ARBA" id="ARBA00023136"/>
    </source>
</evidence>
<keyword evidence="20" id="KW-1185">Reference proteome</keyword>
<evidence type="ECO:0000256" key="15">
    <source>
        <dbReference type="SAM" id="MobiDB-lite"/>
    </source>
</evidence>
<evidence type="ECO:0000313" key="19">
    <source>
        <dbReference type="EMBL" id="GCF09245.1"/>
    </source>
</evidence>
<evidence type="ECO:0000313" key="20">
    <source>
        <dbReference type="Proteomes" id="UP000322530"/>
    </source>
</evidence>
<feature type="transmembrane region" description="Helical" evidence="16">
    <location>
        <begin position="81"/>
        <end position="114"/>
    </location>
</feature>
<keyword evidence="9" id="KW-0573">Peptidoglycan synthesis</keyword>
<evidence type="ECO:0000256" key="12">
    <source>
        <dbReference type="ARBA" id="ARBA00023316"/>
    </source>
</evidence>
<evidence type="ECO:0000256" key="3">
    <source>
        <dbReference type="ARBA" id="ARBA00022645"/>
    </source>
</evidence>
<comment type="catalytic activity">
    <reaction evidence="13">
        <text>Preferential cleavage: (Ac)2-L-Lys-D-Ala-|-D-Ala. Also transpeptidation of peptidyl-alanyl moieties that are N-acyl substituents of D-alanine.</text>
        <dbReference type="EC" id="3.4.16.4"/>
    </reaction>
</comment>
<dbReference type="GO" id="GO:0008658">
    <property type="term" value="F:penicillin binding"/>
    <property type="evidence" value="ECO:0007669"/>
    <property type="project" value="InterPro"/>
</dbReference>
<feature type="compositionally biased region" description="Low complexity" evidence="15">
    <location>
        <begin position="811"/>
        <end position="840"/>
    </location>
</feature>
<keyword evidence="6" id="KW-0808">Transferase</keyword>
<evidence type="ECO:0000256" key="6">
    <source>
        <dbReference type="ARBA" id="ARBA00022679"/>
    </source>
</evidence>
<protein>
    <submittedName>
        <fullName evidence="19">Penicillin-binding protein 1A</fullName>
    </submittedName>
</protein>
<dbReference type="GO" id="GO:0008955">
    <property type="term" value="F:peptidoglycan glycosyltransferase activity"/>
    <property type="evidence" value="ECO:0007669"/>
    <property type="project" value="UniProtKB-EC"/>
</dbReference>
<keyword evidence="3" id="KW-0121">Carboxypeptidase</keyword>
<evidence type="ECO:0000256" key="2">
    <source>
        <dbReference type="ARBA" id="ARBA00022475"/>
    </source>
</evidence>
<name>A0A5A5TDF9_9CHLR</name>
<keyword evidence="2" id="KW-1003">Cell membrane</keyword>
<dbReference type="GO" id="GO:0009002">
    <property type="term" value="F:serine-type D-Ala-D-Ala carboxypeptidase activity"/>
    <property type="evidence" value="ECO:0007669"/>
    <property type="project" value="UniProtKB-EC"/>
</dbReference>
<dbReference type="RefSeq" id="WP_149402192.1">
    <property type="nucleotide sequence ID" value="NZ_BIXY01000039.1"/>
</dbReference>
<keyword evidence="5" id="KW-0328">Glycosyltransferase</keyword>
<dbReference type="SUPFAM" id="SSF53955">
    <property type="entry name" value="Lysozyme-like"/>
    <property type="match status" value="1"/>
</dbReference>
<keyword evidence="7" id="KW-0378">Hydrolase</keyword>
<dbReference type="AlphaFoldDB" id="A0A5A5TDF9"/>
<dbReference type="PANTHER" id="PTHR32282">
    <property type="entry name" value="BINDING PROTEIN TRANSPEPTIDASE, PUTATIVE-RELATED"/>
    <property type="match status" value="1"/>
</dbReference>
<keyword evidence="8" id="KW-0133">Cell shape</keyword>
<dbReference type="GO" id="GO:0071555">
    <property type="term" value="P:cell wall organization"/>
    <property type="evidence" value="ECO:0007669"/>
    <property type="project" value="UniProtKB-KW"/>
</dbReference>
<dbReference type="InterPro" id="IPR012338">
    <property type="entry name" value="Beta-lactam/transpept-like"/>
</dbReference>